<dbReference type="RefSeq" id="WP_261599491.1">
    <property type="nucleotide sequence ID" value="NZ_CP104550.1"/>
</dbReference>
<reference evidence="1" key="1">
    <citation type="submission" date="2022-09" db="EMBL/GenBank/DDBJ databases">
        <title>Characterization of three MwoI isoschizomers from sequenced genome and metagenomes.</title>
        <authorList>
            <person name="Fomenkov A."/>
            <person name="Xu S.Y."/>
            <person name="Roberts R.J."/>
        </authorList>
    </citation>
    <scope>NUCLEOTIDE SEQUENCE</scope>
    <source>
        <strain evidence="1">DSM 2970</strain>
    </source>
</reference>
<dbReference type="EMBL" id="CP104550">
    <property type="protein sequence ID" value="UXH31365.1"/>
    <property type="molecule type" value="Genomic_DNA"/>
</dbReference>
<organism evidence="1">
    <name type="scientific">Methanothermobacter wolfeii</name>
    <name type="common">Methanobacterium wolfei</name>
    <dbReference type="NCBI Taxonomy" id="145261"/>
    <lineage>
        <taxon>Archaea</taxon>
        <taxon>Methanobacteriati</taxon>
        <taxon>Methanobacteriota</taxon>
        <taxon>Methanomada group</taxon>
        <taxon>Methanobacteria</taxon>
        <taxon>Methanobacteriales</taxon>
        <taxon>Methanobacteriaceae</taxon>
        <taxon>Methanothermobacter</taxon>
    </lineage>
</organism>
<gene>
    <name evidence="1" type="ORF">N5910_07450</name>
</gene>
<sequence length="52" mass="5986">MKYEFKGSSDLEFTGNWFVDSGILGFIFILEDIYGFSISEVMELSGMKEITY</sequence>
<name>A0A9E7RTF5_METWO</name>
<proteinExistence type="predicted"/>
<protein>
    <submittedName>
        <fullName evidence="1">Uncharacterized protein</fullName>
    </submittedName>
</protein>
<dbReference type="AlphaFoldDB" id="A0A9E7RTF5"/>
<accession>A0A9E7RTF5</accession>
<dbReference type="GeneID" id="75107076"/>
<evidence type="ECO:0000313" key="1">
    <source>
        <dbReference type="EMBL" id="UXH31365.1"/>
    </source>
</evidence>
<dbReference type="Proteomes" id="UP001065373">
    <property type="component" value="Chromosome"/>
</dbReference>